<keyword evidence="5" id="KW-0732">Signal</keyword>
<dbReference type="PROSITE" id="PS51764">
    <property type="entry name" value="GH26"/>
    <property type="match status" value="1"/>
</dbReference>
<reference evidence="8" key="1">
    <citation type="journal article" date="2015" name="Genome Announc.">
        <title>Draft whole-genome sequence of the biocontrol agent Trichoderma harzianum T6776.</title>
        <authorList>
            <person name="Baroncelli R."/>
            <person name="Piaggeschi G."/>
            <person name="Fiorini L."/>
            <person name="Bertolini E."/>
            <person name="Zapparata A."/>
            <person name="Pe M.E."/>
            <person name="Sarrocco S."/>
            <person name="Vannacci G."/>
        </authorList>
    </citation>
    <scope>NUCLEOTIDE SEQUENCE [LARGE SCALE GENOMIC DNA]</scope>
    <source>
        <strain evidence="8">T6776</strain>
    </source>
</reference>
<comment type="caution">
    <text evidence="7">The sequence shown here is derived from an EMBL/GenBank/DDBJ whole genome shotgun (WGS) entry which is preliminary data.</text>
</comment>
<evidence type="ECO:0000256" key="3">
    <source>
        <dbReference type="ARBA" id="ARBA00023295"/>
    </source>
</evidence>
<dbReference type="InterPro" id="IPR000805">
    <property type="entry name" value="Glyco_hydro_26"/>
</dbReference>
<feature type="signal peptide" evidence="5">
    <location>
        <begin position="1"/>
        <end position="19"/>
    </location>
</feature>
<dbReference type="Gene3D" id="3.20.20.80">
    <property type="entry name" value="Glycosidases"/>
    <property type="match status" value="1"/>
</dbReference>
<gene>
    <name evidence="7" type="ORF">THAR02_04826</name>
</gene>
<sequence>MKVALHQLAKALVLGTAYAASPSNNVRNFGWPSTFLETNGVAIGWLPSNGNASEGVTSLRYTMTEINARLGAKGATYGMYSHLDSQQYNGYELMEEFDDVVNSGAIFVPSVMPMLAQGFVGITKDVASQVADVMRKFTERGVRVWLRFGHEMNWYVDPAAEPRYYGTPAEFVVAWQNVAEAVADNPLVQMFWSPNNIGNGSADVLDPWYPGDETVDLVGIDCYPDAEYQDFEYMYKNFYDRYSAGKNKPFAIGETGANATYKEWWLSQLVGQSRHEYPNYVSMSWFEYLKGDDFRLAMAGKKVLEETKRTLGLDRY</sequence>
<dbReference type="PANTHER" id="PTHR40079:SF6">
    <property type="entry name" value="GH26 DOMAIN-CONTAINING PROTEIN"/>
    <property type="match status" value="1"/>
</dbReference>
<dbReference type="SUPFAM" id="SSF51445">
    <property type="entry name" value="(Trans)glycosidases"/>
    <property type="match status" value="1"/>
</dbReference>
<keyword evidence="3 4" id="KW-0326">Glycosidase</keyword>
<dbReference type="AlphaFoldDB" id="A0A0F9ZS31"/>
<comment type="similarity">
    <text evidence="1 4">Belongs to the glycosyl hydrolase 26 family.</text>
</comment>
<dbReference type="Proteomes" id="UP000034112">
    <property type="component" value="Unassembled WGS sequence"/>
</dbReference>
<dbReference type="OMA" id="NATYKEW"/>
<keyword evidence="2 4" id="KW-0378">Hydrolase</keyword>
<evidence type="ECO:0000313" key="8">
    <source>
        <dbReference type="Proteomes" id="UP000034112"/>
    </source>
</evidence>
<dbReference type="InterPro" id="IPR017853">
    <property type="entry name" value="GH"/>
</dbReference>
<evidence type="ECO:0000313" key="7">
    <source>
        <dbReference type="EMBL" id="KKP03057.1"/>
    </source>
</evidence>
<dbReference type="PANTHER" id="PTHR40079">
    <property type="entry name" value="MANNAN ENDO-1,4-BETA-MANNOSIDASE E-RELATED"/>
    <property type="match status" value="1"/>
</dbReference>
<dbReference type="InterPro" id="IPR022790">
    <property type="entry name" value="GH26_dom"/>
</dbReference>
<feature type="active site" description="Proton donor" evidence="4">
    <location>
        <position position="151"/>
    </location>
</feature>
<evidence type="ECO:0000256" key="1">
    <source>
        <dbReference type="ARBA" id="ARBA00007754"/>
    </source>
</evidence>
<accession>A0A0F9ZS31</accession>
<feature type="chain" id="PRO_5002530574" description="GH26 domain-containing protein" evidence="5">
    <location>
        <begin position="20"/>
        <end position="316"/>
    </location>
</feature>
<proteinExistence type="inferred from homology"/>
<name>A0A0F9ZS31_TRIHA</name>
<organism evidence="7 8">
    <name type="scientific">Trichoderma harzianum</name>
    <name type="common">Hypocrea lixii</name>
    <dbReference type="NCBI Taxonomy" id="5544"/>
    <lineage>
        <taxon>Eukaryota</taxon>
        <taxon>Fungi</taxon>
        <taxon>Dikarya</taxon>
        <taxon>Ascomycota</taxon>
        <taxon>Pezizomycotina</taxon>
        <taxon>Sordariomycetes</taxon>
        <taxon>Hypocreomycetidae</taxon>
        <taxon>Hypocreales</taxon>
        <taxon>Hypocreaceae</taxon>
        <taxon>Trichoderma</taxon>
    </lineage>
</organism>
<dbReference type="OrthoDB" id="428177at2759"/>
<evidence type="ECO:0000256" key="4">
    <source>
        <dbReference type="PROSITE-ProRule" id="PRU01100"/>
    </source>
</evidence>
<protein>
    <recommendedName>
        <fullName evidence="6">GH26 domain-containing protein</fullName>
    </recommendedName>
</protein>
<evidence type="ECO:0000256" key="5">
    <source>
        <dbReference type="SAM" id="SignalP"/>
    </source>
</evidence>
<dbReference type="EMBL" id="JOKZ01000125">
    <property type="protein sequence ID" value="KKP03057.1"/>
    <property type="molecule type" value="Genomic_DNA"/>
</dbReference>
<dbReference type="Pfam" id="PF02156">
    <property type="entry name" value="Glyco_hydro_26"/>
    <property type="match status" value="1"/>
</dbReference>
<dbReference type="GO" id="GO:0006080">
    <property type="term" value="P:substituted mannan metabolic process"/>
    <property type="evidence" value="ECO:0007669"/>
    <property type="project" value="InterPro"/>
</dbReference>
<feature type="active site" description="Nucleophile" evidence="4">
    <location>
        <position position="254"/>
    </location>
</feature>
<feature type="domain" description="GH26" evidence="6">
    <location>
        <begin position="21"/>
        <end position="314"/>
    </location>
</feature>
<dbReference type="GO" id="GO:0016985">
    <property type="term" value="F:mannan endo-1,4-beta-mannosidase activity"/>
    <property type="evidence" value="ECO:0007669"/>
    <property type="project" value="InterPro"/>
</dbReference>
<evidence type="ECO:0000259" key="6">
    <source>
        <dbReference type="PROSITE" id="PS51764"/>
    </source>
</evidence>
<evidence type="ECO:0000256" key="2">
    <source>
        <dbReference type="ARBA" id="ARBA00022801"/>
    </source>
</evidence>